<protein>
    <submittedName>
        <fullName evidence="1">Uncharacterized protein</fullName>
    </submittedName>
</protein>
<proteinExistence type="predicted"/>
<reference evidence="1 2" key="1">
    <citation type="submission" date="2016-09" db="EMBL/GenBank/DDBJ databases">
        <title>Genome-resolved meta-omics ties microbial dynamics to process performance in biotechnology for thiocyanate degradation.</title>
        <authorList>
            <person name="Kantor R.S."/>
            <person name="Huddy R.J."/>
            <person name="Iyer R."/>
            <person name="Thomas B.C."/>
            <person name="Brown C.T."/>
            <person name="Anantharaman K."/>
            <person name="Tringe S."/>
            <person name="Hettich R.L."/>
            <person name="Harrison S.T."/>
            <person name="Banfield J.F."/>
        </authorList>
    </citation>
    <scope>NUCLEOTIDE SEQUENCE [LARGE SCALE GENOMIC DNA]</scope>
    <source>
        <strain evidence="1">59-99</strain>
    </source>
</reference>
<dbReference type="AlphaFoldDB" id="A0A1M3KY35"/>
<name>A0A1M3KY35_9BACT</name>
<organism evidence="1 2">
    <name type="scientific">Candidatus Kapaibacterium thiocyanatum</name>
    <dbReference type="NCBI Taxonomy" id="1895771"/>
    <lineage>
        <taxon>Bacteria</taxon>
        <taxon>Pseudomonadati</taxon>
        <taxon>Candidatus Kapaibacteriota</taxon>
        <taxon>Candidatus Kapaibacteriia</taxon>
        <taxon>Candidatus Kapaibacteriales</taxon>
        <taxon>Candidatus Kapaibacteriaceae</taxon>
        <taxon>Candidatus Kapaibacterium</taxon>
    </lineage>
</organism>
<accession>A0A1M3KY35</accession>
<comment type="caution">
    <text evidence="1">The sequence shown here is derived from an EMBL/GenBank/DDBJ whole genome shotgun (WGS) entry which is preliminary data.</text>
</comment>
<sequence>MSSPSLRHCLLTIALPVLLLFTVPVSDIMAQPCACPEPDYIVRQITVCFDHQMRQVEVTYCNQTFCPAIPYPGDCNPRNLPVTARTVVRKVCPVGFTTMNAQGLMNATVAALGLCCGNQAELFECPDTDQTYNWMISWPQCVYFDLSGCLQGTDQSICCSFLVEFRPNYPTAGVCRTTVLDDCTPQVIPVPCELSTTPVGFPIRLHCSYPVECCW</sequence>
<gene>
    <name evidence="1" type="ORF">BGO89_11725</name>
</gene>
<evidence type="ECO:0000313" key="1">
    <source>
        <dbReference type="EMBL" id="OJX57164.1"/>
    </source>
</evidence>
<dbReference type="EMBL" id="MKVH01000024">
    <property type="protein sequence ID" value="OJX57164.1"/>
    <property type="molecule type" value="Genomic_DNA"/>
</dbReference>
<dbReference type="Proteomes" id="UP000184233">
    <property type="component" value="Unassembled WGS sequence"/>
</dbReference>
<evidence type="ECO:0000313" key="2">
    <source>
        <dbReference type="Proteomes" id="UP000184233"/>
    </source>
</evidence>